<comment type="subcellular location">
    <subcellularLocation>
        <location evidence="1">Cell membrane</location>
        <topology evidence="1">Multi-pass membrane protein</topology>
    </subcellularLocation>
</comment>
<dbReference type="Proteomes" id="UP001596004">
    <property type="component" value="Unassembled WGS sequence"/>
</dbReference>
<dbReference type="PROSITE" id="PS00211">
    <property type="entry name" value="ABC_TRANSPORTER_1"/>
    <property type="match status" value="1"/>
</dbReference>
<dbReference type="InterPro" id="IPR003439">
    <property type="entry name" value="ABC_transporter-like_ATP-bd"/>
</dbReference>
<dbReference type="Gene3D" id="3.40.50.300">
    <property type="entry name" value="P-loop containing nucleotide triphosphate hydrolases"/>
    <property type="match status" value="1"/>
</dbReference>
<reference evidence="9" key="1">
    <citation type="journal article" date="2019" name="Int. J. Syst. Evol. Microbiol.">
        <title>The Global Catalogue of Microorganisms (GCM) 10K type strain sequencing project: providing services to taxonomists for standard genome sequencing and annotation.</title>
        <authorList>
            <consortium name="The Broad Institute Genomics Platform"/>
            <consortium name="The Broad Institute Genome Sequencing Center for Infectious Disease"/>
            <person name="Wu L."/>
            <person name="Ma J."/>
        </authorList>
    </citation>
    <scope>NUCLEOTIDE SEQUENCE [LARGE SCALE GENOMIC DNA]</scope>
    <source>
        <strain evidence="9">CGMCC 4.7132</strain>
    </source>
</reference>
<dbReference type="InterPro" id="IPR039421">
    <property type="entry name" value="Type_1_exporter"/>
</dbReference>
<feature type="transmembrane region" description="Helical" evidence="5">
    <location>
        <begin position="142"/>
        <end position="167"/>
    </location>
</feature>
<evidence type="ECO:0000256" key="2">
    <source>
        <dbReference type="ARBA" id="ARBA00022692"/>
    </source>
</evidence>
<keyword evidence="2 5" id="KW-0812">Transmembrane</keyword>
<feature type="domain" description="ABC transporter" evidence="6">
    <location>
        <begin position="339"/>
        <end position="580"/>
    </location>
</feature>
<feature type="transmembrane region" description="Helical" evidence="5">
    <location>
        <begin position="259"/>
        <end position="281"/>
    </location>
</feature>
<dbReference type="CDD" id="cd07346">
    <property type="entry name" value="ABC_6TM_exporters"/>
    <property type="match status" value="1"/>
</dbReference>
<dbReference type="InterPro" id="IPR017871">
    <property type="entry name" value="ABC_transporter-like_CS"/>
</dbReference>
<evidence type="ECO:0000256" key="4">
    <source>
        <dbReference type="ARBA" id="ARBA00023136"/>
    </source>
</evidence>
<accession>A0ABV9CK26</accession>
<feature type="transmembrane region" description="Helical" evidence="5">
    <location>
        <begin position="287"/>
        <end position="310"/>
    </location>
</feature>
<keyword evidence="9" id="KW-1185">Reference proteome</keyword>
<evidence type="ECO:0000313" key="9">
    <source>
        <dbReference type="Proteomes" id="UP001596004"/>
    </source>
</evidence>
<comment type="caution">
    <text evidence="8">The sequence shown here is derived from an EMBL/GenBank/DDBJ whole genome shotgun (WGS) entry which is preliminary data.</text>
</comment>
<keyword evidence="8" id="KW-0547">Nucleotide-binding</keyword>
<keyword evidence="8" id="KW-0067">ATP-binding</keyword>
<evidence type="ECO:0000256" key="3">
    <source>
        <dbReference type="ARBA" id="ARBA00022989"/>
    </source>
</evidence>
<sequence length="580" mass="59015">MSGPDAGGGSAGARSGAPGRAVLLRTLRGQRRDVALGSALGAAHQAGEALVPVLIGVVIDQAVAEGDAGALLLWLAVLAVVYVGLSFSFRFGARAGERAAEQGAHTLRVELVRRVLDPGGGAENGRLPGALASIATEDAKRVGAVAMALMIGISALTGLLVGAVVLLRISVPLGLMVLIGTPVLLWLGHLLSKPLERRSEAEQERAAHASGVATDLVAGLRVLKGIGAESAAVARYRRTSRDSLVATLRAARAEALQSGMVLALTGCFIAVVALVGGRLAVQGDISLGQLVSAVGLALFLLGPLEVFSFVNADLAQGRASAARIAGVLAAPPEVTSGGARLPRPVRGAVRLRGVGHGGLREVDLDVAPGEMLGVAATDPADAAALLRCLGRQADPEAGMVELDGVPLRELDPADIRMAVLVAGHDADLFEGTLHDNVGPGATAPGGDGSGRIARAMAAAGADEIVRALPLGGETPVSEHGRSLSGGQRQRVALARALAADRPVLVVHDPTTAVDAVTEARVAAGVREFRRGRTTILVTTSPALLAVTDRVVLLHDGRVADTAPHAELVRRQAAYRTAVLA</sequence>
<dbReference type="EMBL" id="JBHSFP010000015">
    <property type="protein sequence ID" value="MFC4533406.1"/>
    <property type="molecule type" value="Genomic_DNA"/>
</dbReference>
<dbReference type="InterPro" id="IPR011527">
    <property type="entry name" value="ABC1_TM_dom"/>
</dbReference>
<feature type="transmembrane region" description="Helical" evidence="5">
    <location>
        <begin position="173"/>
        <end position="191"/>
    </location>
</feature>
<keyword evidence="3 5" id="KW-1133">Transmembrane helix</keyword>
<evidence type="ECO:0000259" key="6">
    <source>
        <dbReference type="PROSITE" id="PS50893"/>
    </source>
</evidence>
<dbReference type="Pfam" id="PF00664">
    <property type="entry name" value="ABC_membrane"/>
    <property type="match status" value="1"/>
</dbReference>
<evidence type="ECO:0000256" key="1">
    <source>
        <dbReference type="ARBA" id="ARBA00004651"/>
    </source>
</evidence>
<organism evidence="8 9">
    <name type="scientific">Sphaerisporangium dianthi</name>
    <dbReference type="NCBI Taxonomy" id="1436120"/>
    <lineage>
        <taxon>Bacteria</taxon>
        <taxon>Bacillati</taxon>
        <taxon>Actinomycetota</taxon>
        <taxon>Actinomycetes</taxon>
        <taxon>Streptosporangiales</taxon>
        <taxon>Streptosporangiaceae</taxon>
        <taxon>Sphaerisporangium</taxon>
    </lineage>
</organism>
<protein>
    <submittedName>
        <fullName evidence="8">ABC transporter ATP-binding protein</fullName>
    </submittedName>
</protein>
<dbReference type="Pfam" id="PF00005">
    <property type="entry name" value="ABC_tran"/>
    <property type="match status" value="1"/>
</dbReference>
<dbReference type="SUPFAM" id="SSF90123">
    <property type="entry name" value="ABC transporter transmembrane region"/>
    <property type="match status" value="1"/>
</dbReference>
<feature type="transmembrane region" description="Helical" evidence="5">
    <location>
        <begin position="71"/>
        <end position="89"/>
    </location>
</feature>
<gene>
    <name evidence="8" type="ORF">ACFO60_21775</name>
</gene>
<dbReference type="PROSITE" id="PS50893">
    <property type="entry name" value="ABC_TRANSPORTER_2"/>
    <property type="match status" value="1"/>
</dbReference>
<evidence type="ECO:0000259" key="7">
    <source>
        <dbReference type="PROSITE" id="PS50929"/>
    </source>
</evidence>
<dbReference type="InterPro" id="IPR036640">
    <property type="entry name" value="ABC1_TM_sf"/>
</dbReference>
<keyword evidence="4 5" id="KW-0472">Membrane</keyword>
<evidence type="ECO:0000256" key="5">
    <source>
        <dbReference type="SAM" id="Phobius"/>
    </source>
</evidence>
<dbReference type="RefSeq" id="WP_380842849.1">
    <property type="nucleotide sequence ID" value="NZ_JBHSFP010000015.1"/>
</dbReference>
<dbReference type="GO" id="GO:0005524">
    <property type="term" value="F:ATP binding"/>
    <property type="evidence" value="ECO:0007669"/>
    <property type="project" value="UniProtKB-KW"/>
</dbReference>
<dbReference type="InterPro" id="IPR027417">
    <property type="entry name" value="P-loop_NTPase"/>
</dbReference>
<dbReference type="SUPFAM" id="SSF52540">
    <property type="entry name" value="P-loop containing nucleoside triphosphate hydrolases"/>
    <property type="match status" value="1"/>
</dbReference>
<dbReference type="PANTHER" id="PTHR43394">
    <property type="entry name" value="ATP-DEPENDENT PERMEASE MDL1, MITOCHONDRIAL"/>
    <property type="match status" value="1"/>
</dbReference>
<dbReference type="PANTHER" id="PTHR43394:SF1">
    <property type="entry name" value="ATP-BINDING CASSETTE SUB-FAMILY B MEMBER 10, MITOCHONDRIAL"/>
    <property type="match status" value="1"/>
</dbReference>
<name>A0ABV9CK26_9ACTN</name>
<dbReference type="Gene3D" id="1.20.1560.10">
    <property type="entry name" value="ABC transporter type 1, transmembrane domain"/>
    <property type="match status" value="1"/>
</dbReference>
<feature type="domain" description="ABC transmembrane type-1" evidence="7">
    <location>
        <begin position="35"/>
        <end position="316"/>
    </location>
</feature>
<proteinExistence type="predicted"/>
<dbReference type="PROSITE" id="PS50929">
    <property type="entry name" value="ABC_TM1F"/>
    <property type="match status" value="1"/>
</dbReference>
<evidence type="ECO:0000313" key="8">
    <source>
        <dbReference type="EMBL" id="MFC4533406.1"/>
    </source>
</evidence>